<dbReference type="AlphaFoldDB" id="V4TLZ4"/>
<feature type="region of interest" description="Disordered" evidence="1">
    <location>
        <begin position="30"/>
        <end position="56"/>
    </location>
</feature>
<sequence length="119" mass="14124">MELIHLKSQQYVRLEDNEALQQQMTAKVFVAPPPTPQDSGKRSMLQRTEEENKRRKLDERQFKPLNASLYQNWMENNDSRIFHTLGPIKAPLEIWNQSKHCLFHNDKGHVINECRTLRI</sequence>
<protein>
    <submittedName>
        <fullName evidence="2">Uncharacterized protein</fullName>
    </submittedName>
</protein>
<accession>V4TLZ4</accession>
<proteinExistence type="predicted"/>
<dbReference type="Gramene" id="ESR54437">
    <property type="protein sequence ID" value="ESR54437"/>
    <property type="gene ID" value="CICLE_v10024017mg"/>
</dbReference>
<name>V4TLZ4_CITCL</name>
<gene>
    <name evidence="2" type="ORF">CICLE_v10024017mg</name>
</gene>
<reference evidence="2 3" key="1">
    <citation type="submission" date="2013-10" db="EMBL/GenBank/DDBJ databases">
        <authorList>
            <consortium name="International Citrus Genome Consortium"/>
            <person name="Jenkins J."/>
            <person name="Schmutz J."/>
            <person name="Prochnik S."/>
            <person name="Rokhsar D."/>
            <person name="Gmitter F."/>
            <person name="Ollitrault P."/>
            <person name="Machado M."/>
            <person name="Talon M."/>
            <person name="Wincker P."/>
            <person name="Jaillon O."/>
            <person name="Morgante M."/>
        </authorList>
    </citation>
    <scope>NUCLEOTIDE SEQUENCE</scope>
    <source>
        <strain evidence="3">cv. Clemenules</strain>
    </source>
</reference>
<dbReference type="Proteomes" id="UP000030687">
    <property type="component" value="Unassembled WGS sequence"/>
</dbReference>
<evidence type="ECO:0000313" key="2">
    <source>
        <dbReference type="EMBL" id="ESR54437.1"/>
    </source>
</evidence>
<dbReference type="InParanoid" id="V4TLZ4"/>
<evidence type="ECO:0000313" key="3">
    <source>
        <dbReference type="Proteomes" id="UP000030687"/>
    </source>
</evidence>
<organism evidence="2 3">
    <name type="scientific">Citrus clementina</name>
    <name type="common">Clementine</name>
    <name type="synonym">Citrus deliciosa x Citrus sinensis</name>
    <dbReference type="NCBI Taxonomy" id="85681"/>
    <lineage>
        <taxon>Eukaryota</taxon>
        <taxon>Viridiplantae</taxon>
        <taxon>Streptophyta</taxon>
        <taxon>Embryophyta</taxon>
        <taxon>Tracheophyta</taxon>
        <taxon>Spermatophyta</taxon>
        <taxon>Magnoliopsida</taxon>
        <taxon>eudicotyledons</taxon>
        <taxon>Gunneridae</taxon>
        <taxon>Pentapetalae</taxon>
        <taxon>rosids</taxon>
        <taxon>malvids</taxon>
        <taxon>Sapindales</taxon>
        <taxon>Rutaceae</taxon>
        <taxon>Aurantioideae</taxon>
        <taxon>Citrus</taxon>
    </lineage>
</organism>
<feature type="compositionally biased region" description="Basic and acidic residues" evidence="1">
    <location>
        <begin position="47"/>
        <end position="56"/>
    </location>
</feature>
<keyword evidence="3" id="KW-1185">Reference proteome</keyword>
<dbReference type="KEGG" id="cic:CICLE_v10024017mg"/>
<dbReference type="EMBL" id="KI536661">
    <property type="protein sequence ID" value="ESR54437.1"/>
    <property type="molecule type" value="Genomic_DNA"/>
</dbReference>
<evidence type="ECO:0000256" key="1">
    <source>
        <dbReference type="SAM" id="MobiDB-lite"/>
    </source>
</evidence>